<keyword evidence="12" id="KW-0969">Cilium</keyword>
<dbReference type="GeneID" id="90837128"/>
<comment type="similarity">
    <text evidence="3">Belongs to the FliM family.</text>
</comment>
<keyword evidence="12" id="KW-0282">Flagellum</keyword>
<sequence>MSEVLSQHEIDALLSAISSGDMEVEEIRSQEEERRVKVYDFKRALRFSKDQLRNLTRIHEQFARVLTTHFSAQLRTYVQFTVNTVEQLPYDEFIHSIPNMTLINLVNLQPLDGKVIFEVNPNIAYAMLDRLLGGPGEGMNKIENLTEIETRILTQLFKRAFVQYGAAWESITELEAEYDDLEINPQFLQLVSPNETVILVSIYVTVGEVSGTLNVCLPFVTLEPILPKLSSHFWMQQDKRKSINDQASEHMQTQLMSSVVDLKAVLGQTDLSFGELLHLEVGDCLSLKTRTSDPVELFVDDRKMFKARPGLNGKHLALQVIQRIEEE</sequence>
<evidence type="ECO:0000256" key="3">
    <source>
        <dbReference type="ARBA" id="ARBA00011049"/>
    </source>
</evidence>
<dbReference type="PRINTS" id="PR00955">
    <property type="entry name" value="FLGMOTORFLIM"/>
</dbReference>
<comment type="caution">
    <text evidence="12">The sequence shown here is derived from an EMBL/GenBank/DDBJ whole genome shotgun (WGS) entry which is preliminary data.</text>
</comment>
<dbReference type="GO" id="GO:0005886">
    <property type="term" value="C:plasma membrane"/>
    <property type="evidence" value="ECO:0007669"/>
    <property type="project" value="UniProtKB-SubCell"/>
</dbReference>
<evidence type="ECO:0000313" key="15">
    <source>
        <dbReference type="Proteomes" id="UP000053797"/>
    </source>
</evidence>
<comment type="subcellular location">
    <subcellularLocation>
        <location evidence="1">Bacterial flagellum basal body</location>
    </subcellularLocation>
    <subcellularLocation>
        <location evidence="2">Cell membrane</location>
        <topology evidence="2">Peripheral membrane protein</topology>
    </subcellularLocation>
</comment>
<dbReference type="GO" id="GO:0003774">
    <property type="term" value="F:cytoskeletal motor activity"/>
    <property type="evidence" value="ECO:0007669"/>
    <property type="project" value="InterPro"/>
</dbReference>
<dbReference type="AlphaFoldDB" id="A0A0V8GK28"/>
<dbReference type="Pfam" id="PF02154">
    <property type="entry name" value="FliM"/>
    <property type="match status" value="1"/>
</dbReference>
<keyword evidence="7" id="KW-0283">Flagellar rotation</keyword>
<keyword evidence="5" id="KW-1003">Cell membrane</keyword>
<dbReference type="GO" id="GO:0050918">
    <property type="term" value="P:positive chemotaxis"/>
    <property type="evidence" value="ECO:0007669"/>
    <property type="project" value="TreeGrafter"/>
</dbReference>
<keyword evidence="8" id="KW-0472">Membrane</keyword>
<evidence type="ECO:0000256" key="10">
    <source>
        <dbReference type="NCBIfam" id="TIGR01397"/>
    </source>
</evidence>
<evidence type="ECO:0000256" key="8">
    <source>
        <dbReference type="ARBA" id="ARBA00023136"/>
    </source>
</evidence>
<evidence type="ECO:0000313" key="16">
    <source>
        <dbReference type="Proteomes" id="UP000072605"/>
    </source>
</evidence>
<keyword evidence="12" id="KW-0966">Cell projection</keyword>
<dbReference type="Proteomes" id="UP001387110">
    <property type="component" value="Unassembled WGS sequence"/>
</dbReference>
<keyword evidence="17" id="KW-1185">Reference proteome</keyword>
<dbReference type="GO" id="GO:0009425">
    <property type="term" value="C:bacterial-type flagellum basal body"/>
    <property type="evidence" value="ECO:0007669"/>
    <property type="project" value="UniProtKB-SubCell"/>
</dbReference>
<keyword evidence="9" id="KW-0975">Bacterial flagellum</keyword>
<evidence type="ECO:0000313" key="12">
    <source>
        <dbReference type="EMBL" id="KSU50647.1"/>
    </source>
</evidence>
<dbReference type="Gene3D" id="3.40.1550.10">
    <property type="entry name" value="CheC-like"/>
    <property type="match status" value="1"/>
</dbReference>
<dbReference type="InterPro" id="IPR036429">
    <property type="entry name" value="SpoA-like_sf"/>
</dbReference>
<dbReference type="PIRSF" id="PIRSF002888">
    <property type="entry name" value="FliM"/>
    <property type="match status" value="1"/>
</dbReference>
<evidence type="ECO:0000256" key="5">
    <source>
        <dbReference type="ARBA" id="ARBA00022475"/>
    </source>
</evidence>
<evidence type="ECO:0000256" key="2">
    <source>
        <dbReference type="ARBA" id="ARBA00004202"/>
    </source>
</evidence>
<reference evidence="13 16" key="2">
    <citation type="journal article" date="2016" name="Front. Microbiol.">
        <title>Genomic Resource of Rice Seed Associated Bacteria.</title>
        <authorList>
            <person name="Midha S."/>
            <person name="Bansal K."/>
            <person name="Sharma S."/>
            <person name="Kumar N."/>
            <person name="Patil P.P."/>
            <person name="Chaudhry V."/>
            <person name="Patil P.B."/>
        </authorList>
    </citation>
    <scope>NUCLEOTIDE SEQUENCE [LARGE SCALE GENOMIC DNA]</scope>
    <source>
        <strain evidence="13 16">RSA11</strain>
    </source>
</reference>
<dbReference type="SMR" id="A0A0V8GK28"/>
<evidence type="ECO:0000256" key="9">
    <source>
        <dbReference type="ARBA" id="ARBA00023143"/>
    </source>
</evidence>
<evidence type="ECO:0000256" key="4">
    <source>
        <dbReference type="ARBA" id="ARBA00021898"/>
    </source>
</evidence>
<name>A0A0V8GK28_9BACL</name>
<dbReference type="GO" id="GO:0071978">
    <property type="term" value="P:bacterial-type flagellum-dependent swarming motility"/>
    <property type="evidence" value="ECO:0007669"/>
    <property type="project" value="TreeGrafter"/>
</dbReference>
<dbReference type="Proteomes" id="UP000053797">
    <property type="component" value="Unassembled WGS sequence"/>
</dbReference>
<dbReference type="Pfam" id="PF01052">
    <property type="entry name" value="FliMN_C"/>
    <property type="match status" value="1"/>
</dbReference>
<dbReference type="SUPFAM" id="SSF101801">
    <property type="entry name" value="Surface presentation of antigens (SPOA)"/>
    <property type="match status" value="1"/>
</dbReference>
<dbReference type="InterPro" id="IPR028976">
    <property type="entry name" value="CheC-like_sf"/>
</dbReference>
<reference evidence="14 17" key="3">
    <citation type="submission" date="2023-12" db="EMBL/GenBank/DDBJ databases">
        <authorList>
            <person name="Easwaran N."/>
            <person name="Lazarus H.P.S."/>
        </authorList>
    </citation>
    <scope>NUCLEOTIDE SEQUENCE [LARGE SCALE GENOMIC DNA]</scope>
    <source>
        <strain evidence="14 17">VIT-2023</strain>
    </source>
</reference>
<evidence type="ECO:0000256" key="6">
    <source>
        <dbReference type="ARBA" id="ARBA00022500"/>
    </source>
</evidence>
<dbReference type="CDD" id="cd17908">
    <property type="entry name" value="FliM"/>
    <property type="match status" value="1"/>
</dbReference>
<dbReference type="PANTHER" id="PTHR30034:SF6">
    <property type="entry name" value="YOP PROTEINS TRANSLOCATION PROTEIN Q"/>
    <property type="match status" value="1"/>
</dbReference>
<gene>
    <name evidence="14" type="primary">fliM</name>
    <name evidence="12" type="ORF">AS033_04500</name>
    <name evidence="13" type="ORF">RSA11_09650</name>
    <name evidence="14" type="ORF">SZL87_02750</name>
</gene>
<evidence type="ECO:0000259" key="11">
    <source>
        <dbReference type="Pfam" id="PF01052"/>
    </source>
</evidence>
<keyword evidence="6" id="KW-0145">Chemotaxis</keyword>
<protein>
    <recommendedName>
        <fullName evidence="4 10">Flagellar motor switch protein FliM</fullName>
    </recommendedName>
</protein>
<dbReference type="EMBL" id="LDQV01000023">
    <property type="protein sequence ID" value="KTR26493.1"/>
    <property type="molecule type" value="Genomic_DNA"/>
</dbReference>
<evidence type="ECO:0000313" key="17">
    <source>
        <dbReference type="Proteomes" id="UP001387110"/>
    </source>
</evidence>
<dbReference type="PANTHER" id="PTHR30034">
    <property type="entry name" value="FLAGELLAR MOTOR SWITCH PROTEIN FLIM"/>
    <property type="match status" value="1"/>
</dbReference>
<organism evidence="12 15">
    <name type="scientific">Exiguobacterium indicum</name>
    <dbReference type="NCBI Taxonomy" id="296995"/>
    <lineage>
        <taxon>Bacteria</taxon>
        <taxon>Bacillati</taxon>
        <taxon>Bacillota</taxon>
        <taxon>Bacilli</taxon>
        <taxon>Bacillales</taxon>
        <taxon>Bacillales Family XII. Incertae Sedis</taxon>
        <taxon>Exiguobacterium</taxon>
    </lineage>
</organism>
<dbReference type="EMBL" id="JBAWKY010000001">
    <property type="protein sequence ID" value="MEI4461340.1"/>
    <property type="molecule type" value="Genomic_DNA"/>
</dbReference>
<dbReference type="InterPro" id="IPR001689">
    <property type="entry name" value="Flag_FliM"/>
</dbReference>
<reference evidence="12 15" key="1">
    <citation type="journal article" date="2015" name="Int. J. Syst. Evol. Microbiol.">
        <title>Exiguobacterium enclense sp. nov., isolated from sediment.</title>
        <authorList>
            <person name="Dastager S.G."/>
            <person name="Mawlankar R."/>
            <person name="Sonalkar V.V."/>
            <person name="Thorat M.N."/>
            <person name="Mual P."/>
            <person name="Verma A."/>
            <person name="Krishnamurthi S."/>
            <person name="Tang S.K."/>
            <person name="Li W.J."/>
        </authorList>
    </citation>
    <scope>NUCLEOTIDE SEQUENCE [LARGE SCALE GENOMIC DNA]</scope>
    <source>
        <strain evidence="12 15">NIO-1109</strain>
    </source>
</reference>
<dbReference type="InterPro" id="IPR001543">
    <property type="entry name" value="FliN-like_C"/>
</dbReference>
<dbReference type="NCBIfam" id="TIGR01397">
    <property type="entry name" value="fliM_switch"/>
    <property type="match status" value="1"/>
</dbReference>
<proteinExistence type="inferred from homology"/>
<feature type="domain" description="Flagellar motor switch protein FliN-like C-terminal" evidence="11">
    <location>
        <begin position="254"/>
        <end position="324"/>
    </location>
</feature>
<evidence type="ECO:0000313" key="13">
    <source>
        <dbReference type="EMBL" id="KTR26493.1"/>
    </source>
</evidence>
<dbReference type="Proteomes" id="UP000072605">
    <property type="component" value="Unassembled WGS sequence"/>
</dbReference>
<dbReference type="SUPFAM" id="SSF103039">
    <property type="entry name" value="CheC-like"/>
    <property type="match status" value="1"/>
</dbReference>
<dbReference type="OrthoDB" id="9806941at2"/>
<accession>A0A0V8GK28</accession>
<evidence type="ECO:0000313" key="14">
    <source>
        <dbReference type="EMBL" id="MEI4461340.1"/>
    </source>
</evidence>
<dbReference type="EMBL" id="LNQL01000001">
    <property type="protein sequence ID" value="KSU50647.1"/>
    <property type="molecule type" value="Genomic_DNA"/>
</dbReference>
<evidence type="ECO:0000256" key="7">
    <source>
        <dbReference type="ARBA" id="ARBA00022779"/>
    </source>
</evidence>
<dbReference type="RefSeq" id="WP_023468710.1">
    <property type="nucleotide sequence ID" value="NZ_FMYN01000001.1"/>
</dbReference>
<evidence type="ECO:0000256" key="1">
    <source>
        <dbReference type="ARBA" id="ARBA00004117"/>
    </source>
</evidence>
<dbReference type="Gene3D" id="2.30.330.10">
    <property type="entry name" value="SpoA-like"/>
    <property type="match status" value="1"/>
</dbReference>